<dbReference type="Gene3D" id="4.10.1080.10">
    <property type="entry name" value="TSP type-3 repeat"/>
    <property type="match status" value="2"/>
</dbReference>
<sequence>MKKITLLLITFFTISLSFAQTYKYHRFYSSIRNSDGTSTQIDQQVAEANCGNTYAFNELGGRYYVNIQIDTKLIPGRFYYLNFGQGYKYYYLYTSTNNEHNDEDYRLSLPYDITSICTPIDTDGDSIPDATDNCPYTPNANQLDTDGDGIGDVCENISYKYHRFYSSIRNGDGTSTQIDQQVAETNCGNTYAFNELGGRYYVNIQIDTKLIPGRFYYLNFGQGYKYYYLYTSTNNEHNDEDYRTNITHTIESICPDSDNDGVIDANDNCPNNYGTSSNGCPDSDGDGINDYDDNCPTQYGFDNGCPLADFVVESFSLTQENVGTTNAPYFELKFCATIENLGDDYGRPAKVEILLSTKNNSYDPGIVAGTGGNITLNENIAPNGGTNDYCFTHSGTQIDPIFGGRYLSQYNYVYIIIHEGSEEYSTDNNEAFYTKNISYITSKLSNKEKTLSLTEPNSTSTLKENKVKPYRFGVYNLSGQLILNETVNTIEEENNMIKNLSSGLYIVKTPSNTRKVLKE</sequence>
<dbReference type="InterPro" id="IPR026444">
    <property type="entry name" value="Secre_tail"/>
</dbReference>
<dbReference type="RefSeq" id="WP_345004484.1">
    <property type="nucleotide sequence ID" value="NZ_BAABCY010000020.1"/>
</dbReference>
<evidence type="ECO:0000256" key="2">
    <source>
        <dbReference type="ARBA" id="ARBA00022837"/>
    </source>
</evidence>
<dbReference type="PANTHER" id="PTHR10199">
    <property type="entry name" value="THROMBOSPONDIN"/>
    <property type="match status" value="1"/>
</dbReference>
<organism evidence="3 4">
    <name type="scientific">Snuella lapsa</name>
    <dbReference type="NCBI Taxonomy" id="870481"/>
    <lineage>
        <taxon>Bacteria</taxon>
        <taxon>Pseudomonadati</taxon>
        <taxon>Bacteroidota</taxon>
        <taxon>Flavobacteriia</taxon>
        <taxon>Flavobacteriales</taxon>
        <taxon>Flavobacteriaceae</taxon>
        <taxon>Snuella</taxon>
    </lineage>
</organism>
<keyword evidence="1" id="KW-0732">Signal</keyword>
<dbReference type="InterPro" id="IPR003367">
    <property type="entry name" value="Thrombospondin_3-like_rpt"/>
</dbReference>
<evidence type="ECO:0000313" key="3">
    <source>
        <dbReference type="EMBL" id="GAA3558947.1"/>
    </source>
</evidence>
<comment type="caution">
    <text evidence="3">The sequence shown here is derived from an EMBL/GenBank/DDBJ whole genome shotgun (WGS) entry which is preliminary data.</text>
</comment>
<protein>
    <recommendedName>
        <fullName evidence="5">T9SS C-terminal target domain-containing protein</fullName>
    </recommendedName>
</protein>
<accession>A0ABP6WZ96</accession>
<keyword evidence="4" id="KW-1185">Reference proteome</keyword>
<reference evidence="4" key="1">
    <citation type="journal article" date="2019" name="Int. J. Syst. Evol. Microbiol.">
        <title>The Global Catalogue of Microorganisms (GCM) 10K type strain sequencing project: providing services to taxonomists for standard genome sequencing and annotation.</title>
        <authorList>
            <consortium name="The Broad Institute Genomics Platform"/>
            <consortium name="The Broad Institute Genome Sequencing Center for Infectious Disease"/>
            <person name="Wu L."/>
            <person name="Ma J."/>
        </authorList>
    </citation>
    <scope>NUCLEOTIDE SEQUENCE [LARGE SCALE GENOMIC DNA]</scope>
    <source>
        <strain evidence="4">JCM 17111</strain>
    </source>
</reference>
<dbReference type="Pfam" id="PF02412">
    <property type="entry name" value="TSP_3"/>
    <property type="match status" value="4"/>
</dbReference>
<keyword evidence="2" id="KW-0106">Calcium</keyword>
<dbReference type="SUPFAM" id="SSF103647">
    <property type="entry name" value="TSP type-3 repeat"/>
    <property type="match status" value="2"/>
</dbReference>
<dbReference type="Proteomes" id="UP001500954">
    <property type="component" value="Unassembled WGS sequence"/>
</dbReference>
<evidence type="ECO:0000313" key="4">
    <source>
        <dbReference type="Proteomes" id="UP001500954"/>
    </source>
</evidence>
<dbReference type="NCBIfam" id="TIGR04183">
    <property type="entry name" value="Por_Secre_tail"/>
    <property type="match status" value="1"/>
</dbReference>
<gene>
    <name evidence="3" type="ORF">GCM10022395_07540</name>
</gene>
<evidence type="ECO:0008006" key="5">
    <source>
        <dbReference type="Google" id="ProtNLM"/>
    </source>
</evidence>
<dbReference type="InterPro" id="IPR028974">
    <property type="entry name" value="TSP_type-3_rpt"/>
</dbReference>
<proteinExistence type="predicted"/>
<evidence type="ECO:0000256" key="1">
    <source>
        <dbReference type="ARBA" id="ARBA00022729"/>
    </source>
</evidence>
<dbReference type="EMBL" id="BAABCY010000020">
    <property type="protein sequence ID" value="GAA3558947.1"/>
    <property type="molecule type" value="Genomic_DNA"/>
</dbReference>
<name>A0ABP6WZ96_9FLAO</name>